<sequence>MTVDSEPLHPGQLAILRAVASGRAEITCSCEPDLYVDGVPCCNQWVVHALVRSGHVRAARPGRIGQRVAATLTVTGRSALHTSLPAAAKEIA</sequence>
<reference evidence="2" key="1">
    <citation type="journal article" date="2019" name="Int. J. Syst. Evol. Microbiol.">
        <title>The Global Catalogue of Microorganisms (GCM) 10K type strain sequencing project: providing services to taxonomists for standard genome sequencing and annotation.</title>
        <authorList>
            <consortium name="The Broad Institute Genomics Platform"/>
            <consortium name="The Broad Institute Genome Sequencing Center for Infectious Disease"/>
            <person name="Wu L."/>
            <person name="Ma J."/>
        </authorList>
    </citation>
    <scope>NUCLEOTIDE SEQUENCE [LARGE SCALE GENOMIC DNA]</scope>
    <source>
        <strain evidence="2">KCTC 32255</strain>
    </source>
</reference>
<evidence type="ECO:0000313" key="1">
    <source>
        <dbReference type="EMBL" id="MFC6870297.1"/>
    </source>
</evidence>
<keyword evidence="2" id="KW-1185">Reference proteome</keyword>
<protein>
    <recommendedName>
        <fullName evidence="3">SWIM-type domain-containing protein</fullName>
    </recommendedName>
</protein>
<organism evidence="1 2">
    <name type="scientific">Haloechinothrix salitolerans</name>
    <dbReference type="NCBI Taxonomy" id="926830"/>
    <lineage>
        <taxon>Bacteria</taxon>
        <taxon>Bacillati</taxon>
        <taxon>Actinomycetota</taxon>
        <taxon>Actinomycetes</taxon>
        <taxon>Pseudonocardiales</taxon>
        <taxon>Pseudonocardiaceae</taxon>
        <taxon>Haloechinothrix</taxon>
    </lineage>
</organism>
<dbReference type="RefSeq" id="WP_345399411.1">
    <property type="nucleotide sequence ID" value="NZ_BAABLA010000088.1"/>
</dbReference>
<evidence type="ECO:0008006" key="3">
    <source>
        <dbReference type="Google" id="ProtNLM"/>
    </source>
</evidence>
<proteinExistence type="predicted"/>
<dbReference type="EMBL" id="JBHSXX010000001">
    <property type="protein sequence ID" value="MFC6870297.1"/>
    <property type="molecule type" value="Genomic_DNA"/>
</dbReference>
<dbReference type="Proteomes" id="UP001596337">
    <property type="component" value="Unassembled WGS sequence"/>
</dbReference>
<name>A0ABW2C4Q1_9PSEU</name>
<comment type="caution">
    <text evidence="1">The sequence shown here is derived from an EMBL/GenBank/DDBJ whole genome shotgun (WGS) entry which is preliminary data.</text>
</comment>
<accession>A0ABW2C4Q1</accession>
<evidence type="ECO:0000313" key="2">
    <source>
        <dbReference type="Proteomes" id="UP001596337"/>
    </source>
</evidence>
<gene>
    <name evidence="1" type="ORF">ACFQGD_24465</name>
</gene>